<feature type="binding site" evidence="8">
    <location>
        <begin position="7"/>
        <end position="15"/>
    </location>
    <ligand>
        <name>ATP</name>
        <dbReference type="ChEBI" id="CHEBI:30616"/>
    </ligand>
</feature>
<dbReference type="InterPro" id="IPR027417">
    <property type="entry name" value="P-loop_NTPase"/>
</dbReference>
<dbReference type="InterPro" id="IPR011994">
    <property type="entry name" value="Cytidylate_kinase_dom"/>
</dbReference>
<dbReference type="eggNOG" id="COG0283">
    <property type="taxonomic scope" value="Bacteria"/>
</dbReference>
<gene>
    <name evidence="8 10" type="primary">cmk</name>
    <name evidence="10" type="ORF">BABL1_gene_702</name>
</gene>
<evidence type="ECO:0000256" key="7">
    <source>
        <dbReference type="ARBA" id="ARBA00048478"/>
    </source>
</evidence>
<dbReference type="GO" id="GO:0036430">
    <property type="term" value="F:CMP kinase activity"/>
    <property type="evidence" value="ECO:0007669"/>
    <property type="project" value="RHEA"/>
</dbReference>
<evidence type="ECO:0000256" key="2">
    <source>
        <dbReference type="ARBA" id="ARBA00022679"/>
    </source>
</evidence>
<comment type="catalytic activity">
    <reaction evidence="6 8">
        <text>dCMP + ATP = dCDP + ADP</text>
        <dbReference type="Rhea" id="RHEA:25094"/>
        <dbReference type="ChEBI" id="CHEBI:30616"/>
        <dbReference type="ChEBI" id="CHEBI:57566"/>
        <dbReference type="ChEBI" id="CHEBI:58593"/>
        <dbReference type="ChEBI" id="CHEBI:456216"/>
        <dbReference type="EC" id="2.7.4.25"/>
    </reaction>
</comment>
<keyword evidence="11" id="KW-1185">Reference proteome</keyword>
<keyword evidence="3 8" id="KW-0547">Nucleotide-binding</keyword>
<dbReference type="HAMAP" id="MF_00238">
    <property type="entry name" value="Cytidyl_kinase_type1"/>
    <property type="match status" value="1"/>
</dbReference>
<dbReference type="STRING" id="673862.BABL1_gene_702"/>
<evidence type="ECO:0000256" key="1">
    <source>
        <dbReference type="ARBA" id="ARBA00009427"/>
    </source>
</evidence>
<dbReference type="GO" id="GO:0036431">
    <property type="term" value="F:dCMP kinase activity"/>
    <property type="evidence" value="ECO:0007669"/>
    <property type="project" value="InterPro"/>
</dbReference>
<evidence type="ECO:0000256" key="3">
    <source>
        <dbReference type="ARBA" id="ARBA00022741"/>
    </source>
</evidence>
<dbReference type="CDD" id="cd02020">
    <property type="entry name" value="CMPK"/>
    <property type="match status" value="1"/>
</dbReference>
<accession>V6DIG2</accession>
<dbReference type="NCBIfam" id="TIGR00017">
    <property type="entry name" value="cmk"/>
    <property type="match status" value="1"/>
</dbReference>
<evidence type="ECO:0000256" key="8">
    <source>
        <dbReference type="HAMAP-Rule" id="MF_00238"/>
    </source>
</evidence>
<feature type="domain" description="Cytidylate kinase" evidence="9">
    <location>
        <begin position="3"/>
        <end position="219"/>
    </location>
</feature>
<organism evidence="10 11">
    <name type="scientific">Candidatus Babela massiliensis</name>
    <dbReference type="NCBI Taxonomy" id="673862"/>
    <lineage>
        <taxon>Bacteria</taxon>
        <taxon>Candidatus Babelota</taxon>
        <taxon>Candidatus Babeliae</taxon>
        <taxon>Candidatus Babeliales</taxon>
        <taxon>Candidatus Babeliaceae</taxon>
        <taxon>Candidatus Babela</taxon>
    </lineage>
</organism>
<name>V6DIG2_9BACT</name>
<dbReference type="GO" id="GO:0006220">
    <property type="term" value="P:pyrimidine nucleotide metabolic process"/>
    <property type="evidence" value="ECO:0007669"/>
    <property type="project" value="UniProtKB-UniRule"/>
</dbReference>
<dbReference type="GO" id="GO:0005737">
    <property type="term" value="C:cytoplasm"/>
    <property type="evidence" value="ECO:0007669"/>
    <property type="project" value="UniProtKB-SubCell"/>
</dbReference>
<sequence length="222" mass="25281">MIITIDGPVASGKSTIAQILAKKLNFYYISSGLLYRALAYIFLIECGLKESDLINIPYQTVKDFFNSKKIVYSYLDPLETSIIFNNTDITNYLQDKRIEQGASIIGKNEVVRDAINEYLKSLADDHNIIVEGRDIGTGMFTNADFKFYLTASLLERTKRWHDDIKRHNQSLSFAESLNLVQARDKRDEKRLKPAPDAIIIDNTGLSQEQTLSLILSKLHNQQ</sequence>
<reference evidence="10 11" key="1">
    <citation type="journal article" date="2015" name="Biol. Direct">
        <title>Babela massiliensis, a representative of a widespread bacterial phylum with unusual adaptations to parasitism in amoebae.</title>
        <authorList>
            <person name="Pagnier I."/>
            <person name="Yutin N."/>
            <person name="Croce O."/>
            <person name="Makarova K.S."/>
            <person name="Wolf Y.I."/>
            <person name="Benamar S."/>
            <person name="Raoult D."/>
            <person name="Koonin E.V."/>
            <person name="La Scola B."/>
        </authorList>
    </citation>
    <scope>NUCLEOTIDE SEQUENCE [LARGE SCALE GENOMIC DNA]</scope>
    <source>
        <strain evidence="11">BABL1</strain>
    </source>
</reference>
<dbReference type="EMBL" id="HG793133">
    <property type="protein sequence ID" value="CDK30316.1"/>
    <property type="molecule type" value="Genomic_DNA"/>
</dbReference>
<keyword evidence="2 8" id="KW-0808">Transferase</keyword>
<protein>
    <recommendedName>
        <fullName evidence="8">Cytidylate kinase</fullName>
        <shortName evidence="8">CK</shortName>
        <ecNumber evidence="8">2.7.4.25</ecNumber>
    </recommendedName>
    <alternativeName>
        <fullName evidence="8">Cytidine monophosphate kinase</fullName>
        <shortName evidence="8">CMP kinase</shortName>
    </alternativeName>
</protein>
<comment type="subcellular location">
    <subcellularLocation>
        <location evidence="8">Cytoplasm</location>
    </subcellularLocation>
</comment>
<comment type="catalytic activity">
    <reaction evidence="7 8">
        <text>CMP + ATP = CDP + ADP</text>
        <dbReference type="Rhea" id="RHEA:11600"/>
        <dbReference type="ChEBI" id="CHEBI:30616"/>
        <dbReference type="ChEBI" id="CHEBI:58069"/>
        <dbReference type="ChEBI" id="CHEBI:60377"/>
        <dbReference type="ChEBI" id="CHEBI:456216"/>
        <dbReference type="EC" id="2.7.4.25"/>
    </reaction>
</comment>
<dbReference type="RefSeq" id="WP_023791268.1">
    <property type="nucleotide sequence ID" value="NC_023003.1"/>
</dbReference>
<dbReference type="Gene3D" id="3.40.50.300">
    <property type="entry name" value="P-loop containing nucleotide triphosphate hydrolases"/>
    <property type="match status" value="1"/>
</dbReference>
<dbReference type="Pfam" id="PF02224">
    <property type="entry name" value="Cytidylate_kin"/>
    <property type="match status" value="1"/>
</dbReference>
<evidence type="ECO:0000313" key="11">
    <source>
        <dbReference type="Proteomes" id="UP000018769"/>
    </source>
</evidence>
<dbReference type="SUPFAM" id="SSF52540">
    <property type="entry name" value="P-loop containing nucleoside triphosphate hydrolases"/>
    <property type="match status" value="1"/>
</dbReference>
<dbReference type="HOGENOM" id="CLU_079959_0_2_7"/>
<dbReference type="GO" id="GO:0005524">
    <property type="term" value="F:ATP binding"/>
    <property type="evidence" value="ECO:0007669"/>
    <property type="project" value="UniProtKB-UniRule"/>
</dbReference>
<evidence type="ECO:0000256" key="5">
    <source>
        <dbReference type="ARBA" id="ARBA00022840"/>
    </source>
</evidence>
<keyword evidence="5 8" id="KW-0067">ATP-binding</keyword>
<dbReference type="EC" id="2.7.4.25" evidence="8"/>
<proteinExistence type="inferred from homology"/>
<dbReference type="AlphaFoldDB" id="V6DIG2"/>
<keyword evidence="4 8" id="KW-0418">Kinase</keyword>
<comment type="similarity">
    <text evidence="1 8">Belongs to the cytidylate kinase family. Type 1 subfamily.</text>
</comment>
<dbReference type="InterPro" id="IPR003136">
    <property type="entry name" value="Cytidylate_kin"/>
</dbReference>
<evidence type="ECO:0000313" key="10">
    <source>
        <dbReference type="EMBL" id="CDK30316.1"/>
    </source>
</evidence>
<dbReference type="OrthoDB" id="9807434at2"/>
<dbReference type="KEGG" id="dpb:BABL1_gene_702"/>
<keyword evidence="8" id="KW-0963">Cytoplasm</keyword>
<evidence type="ECO:0000256" key="6">
    <source>
        <dbReference type="ARBA" id="ARBA00047615"/>
    </source>
</evidence>
<evidence type="ECO:0000256" key="4">
    <source>
        <dbReference type="ARBA" id="ARBA00022777"/>
    </source>
</evidence>
<dbReference type="PATRIC" id="fig|673862.3.peg.203"/>
<dbReference type="Proteomes" id="UP000018769">
    <property type="component" value="Chromosome I"/>
</dbReference>
<evidence type="ECO:0000259" key="9">
    <source>
        <dbReference type="Pfam" id="PF02224"/>
    </source>
</evidence>